<dbReference type="RefSeq" id="WP_126149140.1">
    <property type="nucleotide sequence ID" value="NZ_JBHTMH010000001.1"/>
</dbReference>
<protein>
    <recommendedName>
        <fullName evidence="4">Chlorophyllide reductase</fullName>
    </recommendedName>
</protein>
<evidence type="ECO:0000313" key="3">
    <source>
        <dbReference type="Proteomes" id="UP000268844"/>
    </source>
</evidence>
<dbReference type="AlphaFoldDB" id="A0A447I7W7"/>
<reference evidence="2 3" key="1">
    <citation type="submission" date="2018-12" db="EMBL/GenBank/DDBJ databases">
        <authorList>
            <person name="Criscuolo A."/>
        </authorList>
    </citation>
    <scope>NUCLEOTIDE SEQUENCE [LARGE SCALE GENOMIC DNA]</scope>
    <source>
        <strain evidence="2">ACIP1116281</strain>
    </source>
</reference>
<feature type="chain" id="PRO_5019261065" description="Chlorophyllide reductase" evidence="1">
    <location>
        <begin position="20"/>
        <end position="123"/>
    </location>
</feature>
<dbReference type="OrthoDB" id="8099283at2"/>
<evidence type="ECO:0008006" key="4">
    <source>
        <dbReference type="Google" id="ProtNLM"/>
    </source>
</evidence>
<evidence type="ECO:0000313" key="2">
    <source>
        <dbReference type="EMBL" id="VDS03544.1"/>
    </source>
</evidence>
<dbReference type="EMBL" id="UZWD01000009">
    <property type="protein sequence ID" value="VDS03544.1"/>
    <property type="molecule type" value="Genomic_DNA"/>
</dbReference>
<gene>
    <name evidence="2" type="ORF">DEVEQU_00668</name>
</gene>
<keyword evidence="3" id="KW-1185">Reference proteome</keyword>
<accession>A0A447I7W7</accession>
<sequence length="123" mass="12656">MRIGTALALSALMVLPVHAAPTTSTGRISVTQVMEMVDLARTDAKARNTIIAYLAGIGETAGMMVSEAVARGARPVNCTKSFNLSEDVAVAALKAGAPDGANWNETPATPLILADLFARAGCN</sequence>
<organism evidence="2 3">
    <name type="scientific">Devosia equisanguinis</name>
    <dbReference type="NCBI Taxonomy" id="2490941"/>
    <lineage>
        <taxon>Bacteria</taxon>
        <taxon>Pseudomonadati</taxon>
        <taxon>Pseudomonadota</taxon>
        <taxon>Alphaproteobacteria</taxon>
        <taxon>Hyphomicrobiales</taxon>
        <taxon>Devosiaceae</taxon>
        <taxon>Devosia</taxon>
    </lineage>
</organism>
<keyword evidence="1" id="KW-0732">Signal</keyword>
<feature type="signal peptide" evidence="1">
    <location>
        <begin position="1"/>
        <end position="19"/>
    </location>
</feature>
<name>A0A447I7W7_9HYPH</name>
<dbReference type="Proteomes" id="UP000268844">
    <property type="component" value="Unassembled WGS sequence"/>
</dbReference>
<evidence type="ECO:0000256" key="1">
    <source>
        <dbReference type="SAM" id="SignalP"/>
    </source>
</evidence>
<proteinExistence type="predicted"/>